<sequence>MDILKCSGRASTILTEVQHNLIKFSEYNHAAEASQIKVIKKINLLKENAQQNNNQPTQVIQTIVSDKSQTLENLIIPENMKRTLDRVDFL</sequence>
<dbReference type="AlphaFoldDB" id="A0A9W4T3E0"/>
<evidence type="ECO:0000313" key="1">
    <source>
        <dbReference type="EMBL" id="CAI2190390.1"/>
    </source>
</evidence>
<protein>
    <submittedName>
        <fullName evidence="1">19444_t:CDS:1</fullName>
    </submittedName>
</protein>
<gene>
    <name evidence="1" type="ORF">FWILDA_LOCUS14552</name>
</gene>
<evidence type="ECO:0000313" key="2">
    <source>
        <dbReference type="Proteomes" id="UP001153678"/>
    </source>
</evidence>
<name>A0A9W4T3E0_9GLOM</name>
<dbReference type="OrthoDB" id="2386348at2759"/>
<reference evidence="1" key="1">
    <citation type="submission" date="2022-08" db="EMBL/GenBank/DDBJ databases">
        <authorList>
            <person name="Kallberg Y."/>
            <person name="Tangrot J."/>
            <person name="Rosling A."/>
        </authorList>
    </citation>
    <scope>NUCLEOTIDE SEQUENCE</scope>
    <source>
        <strain evidence="1">Wild A</strain>
    </source>
</reference>
<proteinExistence type="predicted"/>
<dbReference type="Proteomes" id="UP001153678">
    <property type="component" value="Unassembled WGS sequence"/>
</dbReference>
<organism evidence="1 2">
    <name type="scientific">Funneliformis geosporum</name>
    <dbReference type="NCBI Taxonomy" id="1117311"/>
    <lineage>
        <taxon>Eukaryota</taxon>
        <taxon>Fungi</taxon>
        <taxon>Fungi incertae sedis</taxon>
        <taxon>Mucoromycota</taxon>
        <taxon>Glomeromycotina</taxon>
        <taxon>Glomeromycetes</taxon>
        <taxon>Glomerales</taxon>
        <taxon>Glomeraceae</taxon>
        <taxon>Funneliformis</taxon>
    </lineage>
</organism>
<keyword evidence="2" id="KW-1185">Reference proteome</keyword>
<accession>A0A9W4T3E0</accession>
<dbReference type="EMBL" id="CAMKVN010006533">
    <property type="protein sequence ID" value="CAI2190390.1"/>
    <property type="molecule type" value="Genomic_DNA"/>
</dbReference>
<comment type="caution">
    <text evidence="1">The sequence shown here is derived from an EMBL/GenBank/DDBJ whole genome shotgun (WGS) entry which is preliminary data.</text>
</comment>
<feature type="non-terminal residue" evidence="1">
    <location>
        <position position="1"/>
    </location>
</feature>